<keyword evidence="7" id="KW-1185">Reference proteome</keyword>
<reference evidence="7" key="3">
    <citation type="journal article" date="2019" name="Int. J. Syst. Evol. Microbiol.">
        <title>The Global Catalogue of Microorganisms (GCM) 10K type strain sequencing project: providing services to taxonomists for standard genome sequencing and annotation.</title>
        <authorList>
            <consortium name="The Broad Institute Genomics Platform"/>
            <consortium name="The Broad Institute Genome Sequencing Center for Infectious Disease"/>
            <person name="Wu L."/>
            <person name="Ma J."/>
        </authorList>
    </citation>
    <scope>NUCLEOTIDE SEQUENCE [LARGE SCALE GENOMIC DNA]</scope>
    <source>
        <strain evidence="7">CGMCC 1.15394</strain>
    </source>
</reference>
<comment type="caution">
    <text evidence="5">The sequence shown here is derived from an EMBL/GenBank/DDBJ whole genome shotgun (WGS) entry which is preliminary data.</text>
</comment>
<dbReference type="NCBIfam" id="NF006565">
    <property type="entry name" value="PRK09072.1"/>
    <property type="match status" value="1"/>
</dbReference>
<organism evidence="5 6">
    <name type="scientific">Pseudoalteromonas gelatinilytica</name>
    <dbReference type="NCBI Taxonomy" id="1703256"/>
    <lineage>
        <taxon>Bacteria</taxon>
        <taxon>Pseudomonadati</taxon>
        <taxon>Pseudomonadota</taxon>
        <taxon>Gammaproteobacteria</taxon>
        <taxon>Alteromonadales</taxon>
        <taxon>Pseudoalteromonadaceae</taxon>
        <taxon>Pseudoalteromonas</taxon>
    </lineage>
</organism>
<dbReference type="SUPFAM" id="SSF51735">
    <property type="entry name" value="NAD(P)-binding Rossmann-fold domains"/>
    <property type="match status" value="1"/>
</dbReference>
<dbReference type="Proteomes" id="UP000265938">
    <property type="component" value="Unassembled WGS sequence"/>
</dbReference>
<dbReference type="Gene3D" id="3.40.50.720">
    <property type="entry name" value="NAD(P)-binding Rossmann-like Domain"/>
    <property type="match status" value="1"/>
</dbReference>
<protein>
    <submittedName>
        <fullName evidence="5">SDR family oxidoreductase</fullName>
    </submittedName>
    <submittedName>
        <fullName evidence="4">Short chain dehydrogenase</fullName>
    </submittedName>
</protein>
<dbReference type="GO" id="GO:0016491">
    <property type="term" value="F:oxidoreductase activity"/>
    <property type="evidence" value="ECO:0007669"/>
    <property type="project" value="UniProtKB-KW"/>
</dbReference>
<evidence type="ECO:0000313" key="6">
    <source>
        <dbReference type="Proteomes" id="UP000265938"/>
    </source>
</evidence>
<evidence type="ECO:0000256" key="2">
    <source>
        <dbReference type="ARBA" id="ARBA00023002"/>
    </source>
</evidence>
<reference evidence="5 6" key="2">
    <citation type="submission" date="2018-09" db="EMBL/GenBank/DDBJ databases">
        <title>Identification of marine bacteria producing industrial enzymes.</title>
        <authorList>
            <person name="Cheng T.H."/>
            <person name="Saidin J."/>
            <person name="Muhd D.D."/>
            <person name="Isa M.N.M."/>
            <person name="Bakar M.F.A."/>
            <person name="Ismail N."/>
        </authorList>
    </citation>
    <scope>NUCLEOTIDE SEQUENCE [LARGE SCALE GENOMIC DNA]</scope>
    <source>
        <strain evidence="5 6">MNAD 1.6</strain>
    </source>
</reference>
<keyword evidence="2" id="KW-0560">Oxidoreductase</keyword>
<dbReference type="PRINTS" id="PR00080">
    <property type="entry name" value="SDRFAMILY"/>
</dbReference>
<dbReference type="AlphaFoldDB" id="A0A3A3EHY5"/>
<accession>A0A3A3EHY5</accession>
<dbReference type="RefSeq" id="WP_054563176.1">
    <property type="nucleotide sequence ID" value="NZ_BMIT01000006.1"/>
</dbReference>
<dbReference type="InterPro" id="IPR020904">
    <property type="entry name" value="Sc_DH/Rdtase_CS"/>
</dbReference>
<gene>
    <name evidence="5" type="ORF">D4741_09215</name>
    <name evidence="4" type="ORF">GCM10008027_18690</name>
</gene>
<dbReference type="Pfam" id="PF00106">
    <property type="entry name" value="adh_short"/>
    <property type="match status" value="1"/>
</dbReference>
<evidence type="ECO:0000313" key="7">
    <source>
        <dbReference type="Proteomes" id="UP000638462"/>
    </source>
</evidence>
<comment type="similarity">
    <text evidence="1 3">Belongs to the short-chain dehydrogenases/reductases (SDR) family.</text>
</comment>
<dbReference type="EMBL" id="BMIT01000006">
    <property type="protein sequence ID" value="GGE94073.1"/>
    <property type="molecule type" value="Genomic_DNA"/>
</dbReference>
<name>A0A3A3EHY5_9GAMM</name>
<proteinExistence type="inferred from homology"/>
<dbReference type="PROSITE" id="PS00061">
    <property type="entry name" value="ADH_SHORT"/>
    <property type="match status" value="1"/>
</dbReference>
<dbReference type="InterPro" id="IPR002347">
    <property type="entry name" value="SDR_fam"/>
</dbReference>
<dbReference type="GeneID" id="29846645"/>
<reference evidence="4" key="1">
    <citation type="journal article" date="2014" name="Int. J. Syst. Evol. Microbiol.">
        <title>Complete genome of a new Firmicutes species belonging to the dominant human colonic microbiota ('Ruminococcus bicirculans') reveals two chromosomes and a selective capacity to utilize plant glucans.</title>
        <authorList>
            <consortium name="NISC Comparative Sequencing Program"/>
            <person name="Wegmann U."/>
            <person name="Louis P."/>
            <person name="Goesmann A."/>
            <person name="Henrissat B."/>
            <person name="Duncan S.H."/>
            <person name="Flint H.J."/>
        </authorList>
    </citation>
    <scope>NUCLEOTIDE SEQUENCE</scope>
    <source>
        <strain evidence="4">CGMCC 1.15394</strain>
    </source>
</reference>
<dbReference type="EMBL" id="QYSE01000002">
    <property type="protein sequence ID" value="RJF35157.1"/>
    <property type="molecule type" value="Genomic_DNA"/>
</dbReference>
<sequence length="258" mass="28136">MSSPVCVLTGATGGIGRAIALRLAKEGWRLLLVGRNVKQLAALQLECGNDAEYFQADLSNSESRDDLAKFAQQIGGATLLINNAGVNVMQGFSEISEQQIDHLLNINLHVPIKLCQLFLPQVTRNKGTIVNIGSSFGSIGYPYQTLYCASKFGLRGMTEALARELSHSDVKVLYLAPRATDTAINSPQVRAMNKELGNTMDPPEKVADALIDLIKSKKRRRFIGFPETLFARINGAFPSLVDNAIAKQLPKIKSFFAN</sequence>
<dbReference type="PRINTS" id="PR00081">
    <property type="entry name" value="GDHRDH"/>
</dbReference>
<evidence type="ECO:0000256" key="1">
    <source>
        <dbReference type="ARBA" id="ARBA00006484"/>
    </source>
</evidence>
<dbReference type="GO" id="GO:0016020">
    <property type="term" value="C:membrane"/>
    <property type="evidence" value="ECO:0007669"/>
    <property type="project" value="TreeGrafter"/>
</dbReference>
<dbReference type="PANTHER" id="PTHR44196">
    <property type="entry name" value="DEHYDROGENASE/REDUCTASE SDR FAMILY MEMBER 7B"/>
    <property type="match status" value="1"/>
</dbReference>
<dbReference type="InterPro" id="IPR036291">
    <property type="entry name" value="NAD(P)-bd_dom_sf"/>
</dbReference>
<evidence type="ECO:0000313" key="4">
    <source>
        <dbReference type="EMBL" id="GGE94073.1"/>
    </source>
</evidence>
<dbReference type="PANTHER" id="PTHR44196:SF1">
    <property type="entry name" value="DEHYDROGENASE_REDUCTASE SDR FAMILY MEMBER 7B"/>
    <property type="match status" value="1"/>
</dbReference>
<reference evidence="4" key="4">
    <citation type="submission" date="2020-09" db="EMBL/GenBank/DDBJ databases">
        <authorList>
            <person name="Sun Q."/>
            <person name="Zhou Y."/>
        </authorList>
    </citation>
    <scope>NUCLEOTIDE SEQUENCE</scope>
    <source>
        <strain evidence="4">CGMCC 1.15394</strain>
    </source>
</reference>
<dbReference type="CDD" id="cd05233">
    <property type="entry name" value="SDR_c"/>
    <property type="match status" value="1"/>
</dbReference>
<evidence type="ECO:0000256" key="3">
    <source>
        <dbReference type="RuleBase" id="RU000363"/>
    </source>
</evidence>
<evidence type="ECO:0000313" key="5">
    <source>
        <dbReference type="EMBL" id="RJF35157.1"/>
    </source>
</evidence>
<dbReference type="Proteomes" id="UP000638462">
    <property type="component" value="Unassembled WGS sequence"/>
</dbReference>